<dbReference type="Gene3D" id="2.10.50.10">
    <property type="entry name" value="Tumor Necrosis Factor Receptor, subunit A, domain 2"/>
    <property type="match status" value="7"/>
</dbReference>
<feature type="signal peptide" evidence="1">
    <location>
        <begin position="1"/>
        <end position="22"/>
    </location>
</feature>
<dbReference type="PANTHER" id="PTHR46104">
    <property type="entry name" value="GENE 9195-RELATED-RELATED"/>
    <property type="match status" value="1"/>
</dbReference>
<feature type="domain" description="Tyrosine-protein kinase ephrin type A/B receptor-like" evidence="2">
    <location>
        <begin position="606"/>
        <end position="648"/>
    </location>
</feature>
<dbReference type="PANTHER" id="PTHR46104:SF1">
    <property type="entry name" value="GENE 9195-RELATED"/>
    <property type="match status" value="1"/>
</dbReference>
<evidence type="ECO:0000256" key="1">
    <source>
        <dbReference type="SAM" id="SignalP"/>
    </source>
</evidence>
<dbReference type="AlphaFoldDB" id="A0A2J7ZQI4"/>
<dbReference type="SMART" id="SM01411">
    <property type="entry name" value="Ephrin_rec_like"/>
    <property type="match status" value="8"/>
</dbReference>
<dbReference type="Pfam" id="PF07699">
    <property type="entry name" value="Ephrin_rec_like"/>
    <property type="match status" value="3"/>
</dbReference>
<dbReference type="SUPFAM" id="SSF57184">
    <property type="entry name" value="Growth factor receptor domain"/>
    <property type="match status" value="4"/>
</dbReference>
<comment type="caution">
    <text evidence="3">The sequence shown here is derived from an EMBL/GenBank/DDBJ whole genome shotgun (WGS) entry which is preliminary data.</text>
</comment>
<feature type="domain" description="Tyrosine-protein kinase ephrin type A/B receptor-like" evidence="2">
    <location>
        <begin position="317"/>
        <end position="358"/>
    </location>
</feature>
<proteinExistence type="predicted"/>
<accession>A0A2J7ZQI4</accession>
<sequence length="716" mass="73969">MRPSASALALVAALAAIGTVCGQTVIPQKVALPQGFRITCYDGYELIYTNDKYAADGITVTADQYPYPVGQCRLCPKGTATMDGFRCSPCPAGYFSDAGARECTACPTGTITIPKTPVLTADVTYEQVQKLNQGPQASVCISCPAGYFQPNLAGTVCLPCPSGFTSTTGSTSCTPCNEGTFHGDGAGLASVYATLGLSGIAQVVGNEAAASEITAVNPVVDGYAYAAVPNTCIMCPKNTYQPLKAQAATSKDATGNLAFSACRRCEDGWWAAPGSAFCSACPAGSYRNSYFDGSAARANSAGLSFNTANEFTSVTDTGSACYKCPKGTYAPNPGSSVCQPCPAGTAATSTGSTACAQCAPGTNSLVGDRTLQLSHAAAAVPVTGYKTYTISGYDNADGMWKMLRNGTDAYFWLAAKADACAPNLPGFYTDVPGLGIQLPCRPGTFLAPGASDKTLCITCDLGTFNEDFTQPTCKACWKGSFASERGMTKCEITLPGTFTNPTTPATNATYDISGTTTTVPSIYEPGQSAPTPCSLGYYQPDGQQDRCIKCATGSYADVTGLPTCKLCQAGRHQDGVGQPQCKQCLPGQFSDYGAVFCSLCPAGSITSKSGTSRCATCAKGFYANLPLGASACQACPRGYYGPFAAAYSADGISPEGPRGCYRCGVDTFTDRPGMDTCSACPKLNVGGSTLVDQCTESDGAQRCKPCDLLITPKADR</sequence>
<organism evidence="3 4">
    <name type="scientific">Tetrabaena socialis</name>
    <dbReference type="NCBI Taxonomy" id="47790"/>
    <lineage>
        <taxon>Eukaryota</taxon>
        <taxon>Viridiplantae</taxon>
        <taxon>Chlorophyta</taxon>
        <taxon>core chlorophytes</taxon>
        <taxon>Chlorophyceae</taxon>
        <taxon>CS clade</taxon>
        <taxon>Chlamydomonadales</taxon>
        <taxon>Tetrabaenaceae</taxon>
        <taxon>Tetrabaena</taxon>
    </lineage>
</organism>
<dbReference type="Proteomes" id="UP000236333">
    <property type="component" value="Unassembled WGS sequence"/>
</dbReference>
<dbReference type="OrthoDB" id="2012039at2759"/>
<evidence type="ECO:0000313" key="3">
    <source>
        <dbReference type="EMBL" id="PNH02529.1"/>
    </source>
</evidence>
<name>A0A2J7ZQI4_9CHLO</name>
<dbReference type="InterPro" id="IPR011641">
    <property type="entry name" value="Tyr-kin_ephrin_A/B_rcpt-like"/>
</dbReference>
<dbReference type="InterPro" id="IPR009030">
    <property type="entry name" value="Growth_fac_rcpt_cys_sf"/>
</dbReference>
<keyword evidence="4" id="KW-1185">Reference proteome</keyword>
<dbReference type="EMBL" id="PGGS01000639">
    <property type="protein sequence ID" value="PNH02529.1"/>
    <property type="molecule type" value="Genomic_DNA"/>
</dbReference>
<reference evidence="3 4" key="1">
    <citation type="journal article" date="2017" name="Mol. Biol. Evol.">
        <title>The 4-celled Tetrabaena socialis nuclear genome reveals the essential components for genetic control of cell number at the origin of multicellularity in the volvocine lineage.</title>
        <authorList>
            <person name="Featherston J."/>
            <person name="Arakaki Y."/>
            <person name="Hanschen E.R."/>
            <person name="Ferris P.J."/>
            <person name="Michod R.E."/>
            <person name="Olson B.J.S.C."/>
            <person name="Nozaki H."/>
            <person name="Durand P.M."/>
        </authorList>
    </citation>
    <scope>NUCLEOTIDE SEQUENCE [LARGE SCALE GENOMIC DNA]</scope>
    <source>
        <strain evidence="3 4">NIES-571</strain>
    </source>
</reference>
<evidence type="ECO:0000259" key="2">
    <source>
        <dbReference type="Pfam" id="PF07699"/>
    </source>
</evidence>
<protein>
    <submittedName>
        <fullName evidence="3">Signal peptide, CUB and EGF-like domain-containing protein 2</fullName>
    </submittedName>
</protein>
<feature type="chain" id="PRO_5014420587" evidence="1">
    <location>
        <begin position="23"/>
        <end position="716"/>
    </location>
</feature>
<evidence type="ECO:0000313" key="4">
    <source>
        <dbReference type="Proteomes" id="UP000236333"/>
    </source>
</evidence>
<gene>
    <name evidence="3" type="ORF">TSOC_011482</name>
</gene>
<keyword evidence="1" id="KW-0732">Signal</keyword>
<feature type="domain" description="Tyrosine-protein kinase ephrin type A/B receptor-like" evidence="2">
    <location>
        <begin position="139"/>
        <end position="176"/>
    </location>
</feature>